<dbReference type="PANTHER" id="PTHR33086">
    <property type="entry name" value="OS05G0468200 PROTEIN-RELATED"/>
    <property type="match status" value="1"/>
</dbReference>
<dbReference type="AlphaFoldDB" id="A0ABC8ZW11"/>
<dbReference type="EMBL" id="OZ075129">
    <property type="protein sequence ID" value="CAL4965375.1"/>
    <property type="molecule type" value="Genomic_DNA"/>
</dbReference>
<evidence type="ECO:0000313" key="3">
    <source>
        <dbReference type="EMBL" id="CAL4965375.1"/>
    </source>
</evidence>
<dbReference type="Proteomes" id="UP001497457">
    <property type="component" value="Chromosome 19rd"/>
</dbReference>
<evidence type="ECO:0000259" key="2">
    <source>
        <dbReference type="Pfam" id="PF07762"/>
    </source>
</evidence>
<proteinExistence type="predicted"/>
<feature type="domain" description="DUF1618" evidence="2">
    <location>
        <begin position="173"/>
        <end position="300"/>
    </location>
</feature>
<dbReference type="PANTHER" id="PTHR33086:SF58">
    <property type="entry name" value="DUF1618 DOMAIN-CONTAINING PROTEIN"/>
    <property type="match status" value="1"/>
</dbReference>
<sequence length="366" mass="40549">MAFEVGEPSHARGEAAARQQRPSWVALSTIPIVVGANDERAKKIDEAGTDLRLDLHHPPRPTHLVVPACQEEGTCDAEYFLLDAHTRSGARLPADLGVRLHPQRRSVGLAANPHRLGHFIVAQLNPPSATRFETLIYFCTATMKWATKALASSPTHEPWASHGVLALDGLLWWVNVARGILVCDPFLRNPHLRLVPLPDGCEIDEPVRSRTLLDKRRFVRPSEGKLYFVEVRGIAAADGQECPGVWIWSLVDSDRAPNWSLDFVASFADIWIDASYIAAGLTPGNVPALALLDPTDHGVVFFFEGASLFGLDVRAGRVVACKHECYLDQSNRDDTKFQFSRFVDAWEIPPFPYSELSSDGLGYFYC</sequence>
<evidence type="ECO:0000313" key="4">
    <source>
        <dbReference type="Proteomes" id="UP001497457"/>
    </source>
</evidence>
<evidence type="ECO:0000256" key="1">
    <source>
        <dbReference type="SAM" id="MobiDB-lite"/>
    </source>
</evidence>
<gene>
    <name evidence="3" type="ORF">URODEC1_LOCUS47177</name>
</gene>
<keyword evidence="4" id="KW-1185">Reference proteome</keyword>
<reference evidence="4" key="1">
    <citation type="submission" date="2024-06" db="EMBL/GenBank/DDBJ databases">
        <authorList>
            <person name="Ryan C."/>
        </authorList>
    </citation>
    <scope>NUCLEOTIDE SEQUENCE [LARGE SCALE GENOMIC DNA]</scope>
</reference>
<organism evidence="3 4">
    <name type="scientific">Urochloa decumbens</name>
    <dbReference type="NCBI Taxonomy" id="240449"/>
    <lineage>
        <taxon>Eukaryota</taxon>
        <taxon>Viridiplantae</taxon>
        <taxon>Streptophyta</taxon>
        <taxon>Embryophyta</taxon>
        <taxon>Tracheophyta</taxon>
        <taxon>Spermatophyta</taxon>
        <taxon>Magnoliopsida</taxon>
        <taxon>Liliopsida</taxon>
        <taxon>Poales</taxon>
        <taxon>Poaceae</taxon>
        <taxon>PACMAD clade</taxon>
        <taxon>Panicoideae</taxon>
        <taxon>Panicodae</taxon>
        <taxon>Paniceae</taxon>
        <taxon>Melinidinae</taxon>
        <taxon>Urochloa</taxon>
    </lineage>
</organism>
<accession>A0ABC8ZW11</accession>
<name>A0ABC8ZW11_9POAL</name>
<dbReference type="Pfam" id="PF07762">
    <property type="entry name" value="DUF1618"/>
    <property type="match status" value="1"/>
</dbReference>
<reference evidence="3 4" key="2">
    <citation type="submission" date="2024-10" db="EMBL/GenBank/DDBJ databases">
        <authorList>
            <person name="Ryan C."/>
        </authorList>
    </citation>
    <scope>NUCLEOTIDE SEQUENCE [LARGE SCALE GENOMIC DNA]</scope>
</reference>
<dbReference type="InterPro" id="IPR011676">
    <property type="entry name" value="DUF1618"/>
</dbReference>
<feature type="region of interest" description="Disordered" evidence="1">
    <location>
        <begin position="1"/>
        <end position="20"/>
    </location>
</feature>
<protein>
    <recommendedName>
        <fullName evidence="2">DUF1618 domain-containing protein</fullName>
    </recommendedName>
</protein>